<evidence type="ECO:0000256" key="2">
    <source>
        <dbReference type="ARBA" id="ARBA00007581"/>
    </source>
</evidence>
<keyword evidence="4" id="KW-0862">Zinc</keyword>
<sequence>MAPTPVHFFSHGSTMMLGEQSESADYWKACGDEALANGIKGVVMMGAHWDATGDAIEVAMNAAPGKSPVAYVHPSKYTDYRLEPDLPTGERCMSMLKEAGFNVRPNPTFEWIHDTYLILIRMFPQKCPPTTIISMNSRFEPHFHMRVGSTLRPLRHEGYLIIGTGGAVHNLYRNRWGPMLKWRDNFAQETPPEDWALEFRQSFEDAMKVRGPRLRRAITRLMKHPQYRDAHATDDHFMSACFVAGAAGDWEDEEEEKGRLGAETWELTNMCNSQFTVGSWRGANSTVTAAA</sequence>
<evidence type="ECO:0000259" key="6">
    <source>
        <dbReference type="Pfam" id="PF02900"/>
    </source>
</evidence>
<dbReference type="GO" id="GO:0008270">
    <property type="term" value="F:zinc ion binding"/>
    <property type="evidence" value="ECO:0007669"/>
    <property type="project" value="InterPro"/>
</dbReference>
<reference evidence="7 8" key="1">
    <citation type="submission" date="2021-11" db="EMBL/GenBank/DDBJ databases">
        <title>Black yeast isolated from Biological Soil Crust.</title>
        <authorList>
            <person name="Kurbessoian T."/>
        </authorList>
    </citation>
    <scope>NUCLEOTIDE SEQUENCE [LARGE SCALE GENOMIC DNA]</scope>
    <source>
        <strain evidence="7 8">CCFEE 5522</strain>
    </source>
</reference>
<feature type="domain" description="Extradiol ring-cleavage dioxygenase class III enzyme subunit B" evidence="6">
    <location>
        <begin position="6"/>
        <end position="254"/>
    </location>
</feature>
<comment type="caution">
    <text evidence="7">The sequence shown here is derived from an EMBL/GenBank/DDBJ whole genome shotgun (WGS) entry which is preliminary data.</text>
</comment>
<keyword evidence="5" id="KW-0560">Oxidoreductase</keyword>
<comment type="similarity">
    <text evidence="2">Belongs to the DODA-type extradiol aromatic ring-opening dioxygenase family.</text>
</comment>
<gene>
    <name evidence="7" type="ORF">LTR36_006813</name>
</gene>
<dbReference type="GO" id="GO:0008198">
    <property type="term" value="F:ferrous iron binding"/>
    <property type="evidence" value="ECO:0007669"/>
    <property type="project" value="InterPro"/>
</dbReference>
<dbReference type="AlphaFoldDB" id="A0AAV9JC28"/>
<evidence type="ECO:0000256" key="3">
    <source>
        <dbReference type="ARBA" id="ARBA00022723"/>
    </source>
</evidence>
<dbReference type="PANTHER" id="PTHR30096">
    <property type="entry name" value="4,5-DOPA DIOXYGENASE EXTRADIOL-LIKE PROTEIN"/>
    <property type="match status" value="1"/>
</dbReference>
<protein>
    <recommendedName>
        <fullName evidence="6">Extradiol ring-cleavage dioxygenase class III enzyme subunit B domain-containing protein</fullName>
    </recommendedName>
</protein>
<dbReference type="EMBL" id="JAVFHQ010000042">
    <property type="protein sequence ID" value="KAK4542357.1"/>
    <property type="molecule type" value="Genomic_DNA"/>
</dbReference>
<accession>A0AAV9JC28</accession>
<evidence type="ECO:0000256" key="5">
    <source>
        <dbReference type="ARBA" id="ARBA00023002"/>
    </source>
</evidence>
<name>A0AAV9JC28_9PEZI</name>
<dbReference type="CDD" id="cd07363">
    <property type="entry name" value="45_DOPA_Dioxygenase"/>
    <property type="match status" value="1"/>
</dbReference>
<evidence type="ECO:0000256" key="1">
    <source>
        <dbReference type="ARBA" id="ARBA00001947"/>
    </source>
</evidence>
<evidence type="ECO:0000256" key="4">
    <source>
        <dbReference type="ARBA" id="ARBA00022833"/>
    </source>
</evidence>
<dbReference type="Proteomes" id="UP001324427">
    <property type="component" value="Unassembled WGS sequence"/>
</dbReference>
<dbReference type="InterPro" id="IPR004183">
    <property type="entry name" value="Xdiol_dOase_suB"/>
</dbReference>
<evidence type="ECO:0000313" key="8">
    <source>
        <dbReference type="Proteomes" id="UP001324427"/>
    </source>
</evidence>
<dbReference type="Pfam" id="PF02900">
    <property type="entry name" value="LigB"/>
    <property type="match status" value="1"/>
</dbReference>
<organism evidence="7 8">
    <name type="scientific">Oleoguttula mirabilis</name>
    <dbReference type="NCBI Taxonomy" id="1507867"/>
    <lineage>
        <taxon>Eukaryota</taxon>
        <taxon>Fungi</taxon>
        <taxon>Dikarya</taxon>
        <taxon>Ascomycota</taxon>
        <taxon>Pezizomycotina</taxon>
        <taxon>Dothideomycetes</taxon>
        <taxon>Dothideomycetidae</taxon>
        <taxon>Mycosphaerellales</taxon>
        <taxon>Teratosphaeriaceae</taxon>
        <taxon>Oleoguttula</taxon>
    </lineage>
</organism>
<dbReference type="PANTHER" id="PTHR30096:SF1">
    <property type="entry name" value="AROMATIC RING-OPENING DIOXYGENASE FAMILY PROTEIN (AFU_ORTHOLOGUE AFUA_7G00640)"/>
    <property type="match status" value="1"/>
</dbReference>
<keyword evidence="3" id="KW-0479">Metal-binding</keyword>
<dbReference type="Gene3D" id="3.40.830.10">
    <property type="entry name" value="LigB-like"/>
    <property type="match status" value="1"/>
</dbReference>
<dbReference type="SUPFAM" id="SSF53213">
    <property type="entry name" value="LigB-like"/>
    <property type="match status" value="1"/>
</dbReference>
<keyword evidence="8" id="KW-1185">Reference proteome</keyword>
<dbReference type="PIRSF" id="PIRSF006157">
    <property type="entry name" value="Doxgns_DODA"/>
    <property type="match status" value="1"/>
</dbReference>
<dbReference type="InterPro" id="IPR014436">
    <property type="entry name" value="Extradiol_dOase_DODA"/>
</dbReference>
<dbReference type="GO" id="GO:0016702">
    <property type="term" value="F:oxidoreductase activity, acting on single donors with incorporation of molecular oxygen, incorporation of two atoms of oxygen"/>
    <property type="evidence" value="ECO:0007669"/>
    <property type="project" value="UniProtKB-ARBA"/>
</dbReference>
<proteinExistence type="inferred from homology"/>
<comment type="cofactor">
    <cofactor evidence="1">
        <name>Zn(2+)</name>
        <dbReference type="ChEBI" id="CHEBI:29105"/>
    </cofactor>
</comment>
<evidence type="ECO:0000313" key="7">
    <source>
        <dbReference type="EMBL" id="KAK4542357.1"/>
    </source>
</evidence>